<evidence type="ECO:0008006" key="5">
    <source>
        <dbReference type="Google" id="ProtNLM"/>
    </source>
</evidence>
<protein>
    <recommendedName>
        <fullName evidence="5">DUF4350 domain-containing protein</fullName>
    </recommendedName>
</protein>
<dbReference type="Proteomes" id="UP000192293">
    <property type="component" value="Unassembled WGS sequence"/>
</dbReference>
<sequence length="143" mass="15642">MVTLAFLIVVGATGWMIFRPSPRRDAAAAQAWASFHQYATHHGWSLLYVQNVYQHARRGSKAIVSIYGDAAGASRDAWFWGEQVQAGSVVAVSLNQGWGPHTNRDDVLYIGNGTPGVYATFGARELVKVQRHFHRQSTVGGTA</sequence>
<organism evidence="1 4">
    <name type="scientific">Mycobacterium bouchedurhonense</name>
    <dbReference type="NCBI Taxonomy" id="701041"/>
    <lineage>
        <taxon>Bacteria</taxon>
        <taxon>Bacillati</taxon>
        <taxon>Actinomycetota</taxon>
        <taxon>Actinomycetes</taxon>
        <taxon>Mycobacteriales</taxon>
        <taxon>Mycobacteriaceae</taxon>
        <taxon>Mycobacterium</taxon>
        <taxon>Mycobacterium avium complex (MAC)</taxon>
    </lineage>
</organism>
<reference evidence="1" key="3">
    <citation type="journal article" date="2022" name="BMC Genomics">
        <title>Comparative genome analysis of mycobacteria focusing on tRNA and non-coding RNA.</title>
        <authorList>
            <person name="Behra P.R.K."/>
            <person name="Pettersson B.M.F."/>
            <person name="Ramesh M."/>
            <person name="Das S."/>
            <person name="Dasgupta S."/>
            <person name="Kirsebom L.A."/>
        </authorList>
    </citation>
    <scope>NUCLEOTIDE SEQUENCE</scope>
    <source>
        <strain evidence="1">DSM 45439</strain>
    </source>
</reference>
<gene>
    <name evidence="2" type="ORF">BST19_27480</name>
    <name evidence="1" type="ORF">H7I91_16150</name>
</gene>
<reference evidence="2 3" key="1">
    <citation type="submission" date="2017-02" db="EMBL/GenBank/DDBJ databases">
        <title>The new phylogeny of genus Mycobacterium.</title>
        <authorList>
            <person name="Tortoli E."/>
            <person name="Trovato A."/>
            <person name="Cirillo D.M."/>
        </authorList>
    </citation>
    <scope>NUCLEOTIDE SEQUENCE [LARGE SCALE GENOMIC DNA]</scope>
    <source>
        <strain evidence="2 3">DSM 45439</strain>
    </source>
</reference>
<dbReference type="EMBL" id="JACKTG010000046">
    <property type="protein sequence ID" value="MCV6990797.1"/>
    <property type="molecule type" value="Genomic_DNA"/>
</dbReference>
<dbReference type="EMBL" id="MVHL01000116">
    <property type="protein sequence ID" value="ORA41841.1"/>
    <property type="molecule type" value="Genomic_DNA"/>
</dbReference>
<dbReference type="RefSeq" id="WP_062886462.1">
    <property type="nucleotide sequence ID" value="NZ_JACKTG010000046.1"/>
</dbReference>
<comment type="caution">
    <text evidence="1">The sequence shown here is derived from an EMBL/GenBank/DDBJ whole genome shotgun (WGS) entry which is preliminary data.</text>
</comment>
<evidence type="ECO:0000313" key="3">
    <source>
        <dbReference type="Proteomes" id="UP000192293"/>
    </source>
</evidence>
<reference evidence="1" key="2">
    <citation type="submission" date="2020-07" db="EMBL/GenBank/DDBJ databases">
        <authorList>
            <person name="Pettersson B.M.F."/>
            <person name="Behra P.R.K."/>
            <person name="Ramesh M."/>
            <person name="Das S."/>
            <person name="Dasgupta S."/>
            <person name="Kirsebom L.A."/>
        </authorList>
    </citation>
    <scope>NUCLEOTIDE SEQUENCE</scope>
    <source>
        <strain evidence="1">DSM 45439</strain>
    </source>
</reference>
<evidence type="ECO:0000313" key="1">
    <source>
        <dbReference type="EMBL" id="MCV6990797.1"/>
    </source>
</evidence>
<name>A0AAW5S6L2_MYCBC</name>
<dbReference type="AlphaFoldDB" id="A0AAW5S6L2"/>
<accession>A0AAW5S6L2</accession>
<evidence type="ECO:0000313" key="4">
    <source>
        <dbReference type="Proteomes" id="UP001207588"/>
    </source>
</evidence>
<dbReference type="Proteomes" id="UP001207588">
    <property type="component" value="Unassembled WGS sequence"/>
</dbReference>
<evidence type="ECO:0000313" key="2">
    <source>
        <dbReference type="EMBL" id="ORA41841.1"/>
    </source>
</evidence>
<proteinExistence type="predicted"/>
<keyword evidence="3" id="KW-1185">Reference proteome</keyword>